<comment type="function">
    <text evidence="1 10">Removes the N-terminal methionine from nascent proteins. The N-terminal methionine is often cleaved when the second residue in the primary sequence is small and uncharged (Met-Ala-, Cys, Gly, Pro, Ser, Thr, or Val). Requires deformylation of the N(alpha)-formylated initiator methionine before it can be hydrolyzed.</text>
</comment>
<keyword evidence="3 9" id="KW-0963">Cytoplasm</keyword>
<evidence type="ECO:0000256" key="5">
    <source>
        <dbReference type="ARBA" id="ARBA00022670"/>
    </source>
</evidence>
<dbReference type="Pfam" id="PF03652">
    <property type="entry name" value="RuvX"/>
    <property type="match status" value="1"/>
</dbReference>
<evidence type="ECO:0000313" key="13">
    <source>
        <dbReference type="EMBL" id="OGF39978.1"/>
    </source>
</evidence>
<dbReference type="EC" id="3.1.-.-" evidence="9"/>
<dbReference type="InterPro" id="IPR037027">
    <property type="entry name" value="YqgF/RNaseH-like_dom_sf"/>
</dbReference>
<dbReference type="Pfam" id="PF00557">
    <property type="entry name" value="Peptidase_M24"/>
    <property type="match status" value="1"/>
</dbReference>
<dbReference type="InterPro" id="IPR001714">
    <property type="entry name" value="Pept_M24_MAP"/>
</dbReference>
<dbReference type="HAMAP" id="MF_01974">
    <property type="entry name" value="MetAP_1"/>
    <property type="match status" value="1"/>
</dbReference>
<organism evidence="13 14">
    <name type="scientific">Candidatus Falkowbacteria bacterium RIFOXYD2_FULL_34_120</name>
    <dbReference type="NCBI Taxonomy" id="1798007"/>
    <lineage>
        <taxon>Bacteria</taxon>
        <taxon>Candidatus Falkowiibacteriota</taxon>
    </lineage>
</organism>
<dbReference type="GO" id="GO:0046872">
    <property type="term" value="F:metal ion binding"/>
    <property type="evidence" value="ECO:0007669"/>
    <property type="project" value="UniProtKB-UniRule"/>
</dbReference>
<evidence type="ECO:0000256" key="2">
    <source>
        <dbReference type="ARBA" id="ARBA00022438"/>
    </source>
</evidence>
<evidence type="ECO:0000256" key="10">
    <source>
        <dbReference type="HAMAP-Rule" id="MF_01974"/>
    </source>
</evidence>
<reference evidence="13 14" key="1">
    <citation type="journal article" date="2016" name="Nat. Commun.">
        <title>Thousands of microbial genomes shed light on interconnected biogeochemical processes in an aquifer system.</title>
        <authorList>
            <person name="Anantharaman K."/>
            <person name="Brown C.T."/>
            <person name="Hug L.A."/>
            <person name="Sharon I."/>
            <person name="Castelle C.J."/>
            <person name="Probst A.J."/>
            <person name="Thomas B.C."/>
            <person name="Singh A."/>
            <person name="Wilkins M.J."/>
            <person name="Karaoz U."/>
            <person name="Brodie E.L."/>
            <person name="Williams K.H."/>
            <person name="Hubbard S.S."/>
            <person name="Banfield J.F."/>
        </authorList>
    </citation>
    <scope>NUCLEOTIDE SEQUENCE [LARGE SCALE GENOMIC DNA]</scope>
</reference>
<keyword evidence="7 10" id="KW-0479">Metal-binding</keyword>
<comment type="catalytic activity">
    <reaction evidence="10 11">
        <text>Release of N-terminal amino acids, preferentially methionine, from peptides and arylamides.</text>
        <dbReference type="EC" id="3.4.11.18"/>
    </reaction>
</comment>
<evidence type="ECO:0000256" key="8">
    <source>
        <dbReference type="ARBA" id="ARBA00022801"/>
    </source>
</evidence>
<dbReference type="GO" id="GO:0070006">
    <property type="term" value="F:metalloaminopeptidase activity"/>
    <property type="evidence" value="ECO:0007669"/>
    <property type="project" value="UniProtKB-UniRule"/>
</dbReference>
<evidence type="ECO:0000256" key="7">
    <source>
        <dbReference type="ARBA" id="ARBA00022723"/>
    </source>
</evidence>
<comment type="cofactor">
    <cofactor evidence="10">
        <name>Co(2+)</name>
        <dbReference type="ChEBI" id="CHEBI:48828"/>
    </cofactor>
    <cofactor evidence="10">
        <name>Zn(2+)</name>
        <dbReference type="ChEBI" id="CHEBI:29105"/>
    </cofactor>
    <cofactor evidence="10">
        <name>Mn(2+)</name>
        <dbReference type="ChEBI" id="CHEBI:29035"/>
    </cofactor>
    <cofactor evidence="10">
        <name>Fe(2+)</name>
        <dbReference type="ChEBI" id="CHEBI:29033"/>
    </cofactor>
    <text evidence="10">Binds 2 divalent metal cations per subunit. Has a high-affinity and a low affinity metal-binding site. The true nature of the physiological cofactor is under debate. The enzyme is active with cobalt, zinc, manganese or divalent iron ions. Most likely, methionine aminopeptidases function as mononuclear Fe(2+)-metalloproteases under physiological conditions, and the catalytically relevant metal-binding site has been assigned to the histidine-containing high-affinity site.</text>
</comment>
<feature type="binding site" evidence="10">
    <location>
        <position position="194"/>
    </location>
    <ligand>
        <name>substrate</name>
    </ligand>
</feature>
<dbReference type="AlphaFoldDB" id="A0A1F5TM33"/>
<dbReference type="GO" id="GO:0005829">
    <property type="term" value="C:cytosol"/>
    <property type="evidence" value="ECO:0007669"/>
    <property type="project" value="TreeGrafter"/>
</dbReference>
<accession>A0A1F5TM33</accession>
<name>A0A1F5TM33_9BACT</name>
<dbReference type="EMBL" id="MFGO01000039">
    <property type="protein sequence ID" value="OGF39978.1"/>
    <property type="molecule type" value="Genomic_DNA"/>
</dbReference>
<keyword evidence="2 10" id="KW-0031">Aminopeptidase</keyword>
<evidence type="ECO:0000256" key="11">
    <source>
        <dbReference type="RuleBase" id="RU003653"/>
    </source>
</evidence>
<dbReference type="Proteomes" id="UP000177579">
    <property type="component" value="Unassembled WGS sequence"/>
</dbReference>
<dbReference type="CDD" id="cd01086">
    <property type="entry name" value="MetAP1"/>
    <property type="match status" value="1"/>
</dbReference>
<comment type="subunit">
    <text evidence="10">Monomer.</text>
</comment>
<dbReference type="InterPro" id="IPR002467">
    <property type="entry name" value="Pept_M24A_MAP1"/>
</dbReference>
<evidence type="ECO:0000256" key="3">
    <source>
        <dbReference type="ARBA" id="ARBA00022490"/>
    </source>
</evidence>
<dbReference type="InterPro" id="IPR036005">
    <property type="entry name" value="Creatinase/aminopeptidase-like"/>
</dbReference>
<evidence type="ECO:0000256" key="9">
    <source>
        <dbReference type="HAMAP-Rule" id="MF_00651"/>
    </source>
</evidence>
<dbReference type="SUPFAM" id="SSF53098">
    <property type="entry name" value="Ribonuclease H-like"/>
    <property type="match status" value="1"/>
</dbReference>
<evidence type="ECO:0000256" key="6">
    <source>
        <dbReference type="ARBA" id="ARBA00022722"/>
    </source>
</evidence>
<dbReference type="InterPro" id="IPR012337">
    <property type="entry name" value="RNaseH-like_sf"/>
</dbReference>
<evidence type="ECO:0000259" key="12">
    <source>
        <dbReference type="SMART" id="SM00732"/>
    </source>
</evidence>
<dbReference type="NCBIfam" id="TIGR00500">
    <property type="entry name" value="met_pdase_I"/>
    <property type="match status" value="1"/>
</dbReference>
<dbReference type="Gene3D" id="3.90.230.10">
    <property type="entry name" value="Creatinase/methionine aminopeptidase superfamily"/>
    <property type="match status" value="1"/>
</dbReference>
<evidence type="ECO:0000313" key="14">
    <source>
        <dbReference type="Proteomes" id="UP000177579"/>
    </source>
</evidence>
<dbReference type="GO" id="GO:0004239">
    <property type="term" value="F:initiator methionyl aminopeptidase activity"/>
    <property type="evidence" value="ECO:0007669"/>
    <property type="project" value="UniProtKB-UniRule"/>
</dbReference>
<dbReference type="GO" id="GO:0000967">
    <property type="term" value="P:rRNA 5'-end processing"/>
    <property type="evidence" value="ECO:0007669"/>
    <property type="project" value="UniProtKB-UniRule"/>
</dbReference>
<feature type="binding site" evidence="10">
    <location>
        <position position="223"/>
    </location>
    <ligand>
        <name>a divalent metal cation</name>
        <dbReference type="ChEBI" id="CHEBI:60240"/>
        <label>2</label>
        <note>catalytic</note>
    </ligand>
</feature>
<comment type="similarity">
    <text evidence="10">Belongs to the peptidase M24A family. Methionine aminopeptidase type 1 subfamily.</text>
</comment>
<feature type="binding site" evidence="10">
    <location>
        <position position="254"/>
    </location>
    <ligand>
        <name>a divalent metal cation</name>
        <dbReference type="ChEBI" id="CHEBI:60240"/>
        <label>1</label>
    </ligand>
</feature>
<evidence type="ECO:0000256" key="1">
    <source>
        <dbReference type="ARBA" id="ARBA00002521"/>
    </source>
</evidence>
<feature type="binding site" evidence="10">
    <location>
        <position position="80"/>
    </location>
    <ligand>
        <name>substrate</name>
    </ligand>
</feature>
<dbReference type="HAMAP" id="MF_00651">
    <property type="entry name" value="Nuclease_YqgF"/>
    <property type="match status" value="1"/>
</dbReference>
<dbReference type="NCBIfam" id="TIGR00250">
    <property type="entry name" value="RNAse_H_YqgF"/>
    <property type="match status" value="1"/>
</dbReference>
<keyword evidence="5 10" id="KW-0645">Protease</keyword>
<dbReference type="GO" id="GO:0004518">
    <property type="term" value="F:nuclease activity"/>
    <property type="evidence" value="ECO:0007669"/>
    <property type="project" value="UniProtKB-KW"/>
</dbReference>
<keyword evidence="8 9" id="KW-0378">Hydrolase</keyword>
<dbReference type="InterPro" id="IPR005227">
    <property type="entry name" value="YqgF"/>
</dbReference>
<dbReference type="InterPro" id="IPR000994">
    <property type="entry name" value="Pept_M24"/>
</dbReference>
<comment type="similarity">
    <text evidence="9">Belongs to the YqgF HJR family.</text>
</comment>
<feature type="binding site" evidence="10">
    <location>
        <position position="124"/>
    </location>
    <ligand>
        <name>a divalent metal cation</name>
        <dbReference type="ChEBI" id="CHEBI:60240"/>
        <label>1</label>
    </ligand>
</feature>
<dbReference type="PRINTS" id="PR00599">
    <property type="entry name" value="MAPEPTIDASE"/>
</dbReference>
<dbReference type="InterPro" id="IPR006641">
    <property type="entry name" value="YqgF/RNaseH-like_dom"/>
</dbReference>
<comment type="function">
    <text evidence="9">Could be a nuclease involved in processing of the 5'-end of pre-16S rRNA.</text>
</comment>
<dbReference type="GO" id="GO:0016788">
    <property type="term" value="F:hydrolase activity, acting on ester bonds"/>
    <property type="evidence" value="ECO:0007669"/>
    <property type="project" value="UniProtKB-UniRule"/>
</dbReference>
<sequence length="401" mass="44529">MIKTKEEIKLIREGGVILAEIMKKISVMIYPGMNTGELEKKANKIMQAIGARPAFKNFVMPNGEKFPTALCTSINHEIVHAPAIPSRILESGDIVGIDVGMEYPYNATRNPRNKYSRGGGYYTDMAQTFLVGDVKPEIKKLVEVTEQSLYLGLEQVKPGNTLNDIGKAIQGYVEKNGFSVVRELVGHGVGYAVHEAPQVPHYAITNKSIKNIILEPGMVLAIEPMVNVGSWKIKEAVDGFTFETEDDSLSAHFEHTIAVTEKGCEIITKFQSGQKNKEKYLGIDWGEKRIGLAIGERGSNMAIPFDVVGDINSLMKVIKNENINRLIIGNPIKMSGEKNTTKEFEIFIKKLKSILDIPMEFVDERLTSKEADALIGDKRTKAPRDSIAAMLILQQYLDRIS</sequence>
<dbReference type="SMART" id="SM00732">
    <property type="entry name" value="YqgFc"/>
    <property type="match status" value="1"/>
</dbReference>
<feature type="binding site" evidence="10">
    <location>
        <position position="187"/>
    </location>
    <ligand>
        <name>a divalent metal cation</name>
        <dbReference type="ChEBI" id="CHEBI:60240"/>
        <label>2</label>
        <note>catalytic</note>
    </ligand>
</feature>
<feature type="binding site" evidence="10">
    <location>
        <position position="98"/>
    </location>
    <ligand>
        <name>a divalent metal cation</name>
        <dbReference type="ChEBI" id="CHEBI:60240"/>
        <label>1</label>
    </ligand>
</feature>
<dbReference type="GO" id="GO:0006508">
    <property type="term" value="P:proteolysis"/>
    <property type="evidence" value="ECO:0007669"/>
    <property type="project" value="UniProtKB-KW"/>
</dbReference>
<dbReference type="PANTHER" id="PTHR43330:SF27">
    <property type="entry name" value="METHIONINE AMINOPEPTIDASE"/>
    <property type="match status" value="1"/>
</dbReference>
<proteinExistence type="inferred from homology"/>
<dbReference type="SUPFAM" id="SSF55920">
    <property type="entry name" value="Creatinase/aminopeptidase"/>
    <property type="match status" value="1"/>
</dbReference>
<gene>
    <name evidence="10" type="primary">map</name>
    <name evidence="13" type="ORF">A2531_02005</name>
</gene>
<dbReference type="EC" id="3.4.11.18" evidence="10"/>
<dbReference type="Gene3D" id="3.30.420.140">
    <property type="entry name" value="YqgF/RNase H-like domain"/>
    <property type="match status" value="1"/>
</dbReference>
<dbReference type="PANTHER" id="PTHR43330">
    <property type="entry name" value="METHIONINE AMINOPEPTIDASE"/>
    <property type="match status" value="1"/>
</dbReference>
<comment type="subcellular location">
    <subcellularLocation>
        <location evidence="9">Cytoplasm</location>
    </subcellularLocation>
</comment>
<feature type="binding site" evidence="10">
    <location>
        <position position="124"/>
    </location>
    <ligand>
        <name>a divalent metal cation</name>
        <dbReference type="ChEBI" id="CHEBI:60240"/>
        <label>2</label>
        <note>catalytic</note>
    </ligand>
</feature>
<dbReference type="CDD" id="cd16964">
    <property type="entry name" value="YqgF"/>
    <property type="match status" value="1"/>
</dbReference>
<keyword evidence="4 9" id="KW-0690">Ribosome biogenesis</keyword>
<comment type="caution">
    <text evidence="13">The sequence shown here is derived from an EMBL/GenBank/DDBJ whole genome shotgun (WGS) entry which is preliminary data.</text>
</comment>
<feature type="domain" description="YqgF/RNase H-like" evidence="12">
    <location>
        <begin position="278"/>
        <end position="371"/>
    </location>
</feature>
<keyword evidence="6 9" id="KW-0540">Nuclease</keyword>
<feature type="binding site" evidence="10">
    <location>
        <position position="254"/>
    </location>
    <ligand>
        <name>a divalent metal cation</name>
        <dbReference type="ChEBI" id="CHEBI:60240"/>
        <label>2</label>
        <note>catalytic</note>
    </ligand>
</feature>
<protein>
    <recommendedName>
        <fullName evidence="9 10">Multifunctional fusion protein</fullName>
    </recommendedName>
    <domain>
        <recommendedName>
            <fullName evidence="10">Methionine aminopeptidase</fullName>
            <shortName evidence="10">MAP</shortName>
            <shortName evidence="10">MetAP</shortName>
            <ecNumber evidence="10">3.4.11.18</ecNumber>
        </recommendedName>
        <alternativeName>
            <fullName evidence="10">Peptidase M</fullName>
        </alternativeName>
    </domain>
    <domain>
        <recommendedName>
            <fullName evidence="9">Putative pre-16S rRNA nuclease</fullName>
            <ecNumber evidence="9">3.1.-.-</ecNumber>
        </recommendedName>
    </domain>
</protein>
<evidence type="ECO:0000256" key="4">
    <source>
        <dbReference type="ARBA" id="ARBA00022517"/>
    </source>
</evidence>